<evidence type="ECO:0000313" key="6">
    <source>
        <dbReference type="Proteomes" id="UP001303222"/>
    </source>
</evidence>
<dbReference type="InterPro" id="IPR045063">
    <property type="entry name" value="Dynamin_N"/>
</dbReference>
<comment type="caution">
    <text evidence="5">The sequence shown here is derived from an EMBL/GenBank/DDBJ whole genome shotgun (WGS) entry which is preliminary data.</text>
</comment>
<dbReference type="EMBL" id="MU859107">
    <property type="protein sequence ID" value="KAK3953311.1"/>
    <property type="molecule type" value="Genomic_DNA"/>
</dbReference>
<dbReference type="SUPFAM" id="SSF52540">
    <property type="entry name" value="P-loop containing nucleoside triphosphate hydrolases"/>
    <property type="match status" value="1"/>
</dbReference>
<reference evidence="5" key="1">
    <citation type="journal article" date="2023" name="Mol. Phylogenet. Evol.">
        <title>Genome-scale phylogeny and comparative genomics of the fungal order Sordariales.</title>
        <authorList>
            <person name="Hensen N."/>
            <person name="Bonometti L."/>
            <person name="Westerberg I."/>
            <person name="Brannstrom I.O."/>
            <person name="Guillou S."/>
            <person name="Cros-Aarteil S."/>
            <person name="Calhoun S."/>
            <person name="Haridas S."/>
            <person name="Kuo A."/>
            <person name="Mondo S."/>
            <person name="Pangilinan J."/>
            <person name="Riley R."/>
            <person name="LaButti K."/>
            <person name="Andreopoulos B."/>
            <person name="Lipzen A."/>
            <person name="Chen C."/>
            <person name="Yan M."/>
            <person name="Daum C."/>
            <person name="Ng V."/>
            <person name="Clum A."/>
            <person name="Steindorff A."/>
            <person name="Ohm R.A."/>
            <person name="Martin F."/>
            <person name="Silar P."/>
            <person name="Natvig D.O."/>
            <person name="Lalanne C."/>
            <person name="Gautier V."/>
            <person name="Ament-Velasquez S.L."/>
            <person name="Kruys A."/>
            <person name="Hutchinson M.I."/>
            <person name="Powell A.J."/>
            <person name="Barry K."/>
            <person name="Miller A.N."/>
            <person name="Grigoriev I.V."/>
            <person name="Debuchy R."/>
            <person name="Gladieux P."/>
            <person name="Hiltunen Thoren M."/>
            <person name="Johannesson H."/>
        </authorList>
    </citation>
    <scope>NUCLEOTIDE SEQUENCE</scope>
    <source>
        <strain evidence="5">CBS 626.80</strain>
    </source>
</reference>
<dbReference type="InterPro" id="IPR056024">
    <property type="entry name" value="DUF7605"/>
</dbReference>
<dbReference type="PANTHER" id="PTHR36681:SF3">
    <property type="entry name" value="NUCLEAR GTPASE, GERMINAL CENTER-ASSOCIATED, TANDEM DUPLICATE 3"/>
    <property type="match status" value="1"/>
</dbReference>
<feature type="coiled-coil region" evidence="1">
    <location>
        <begin position="439"/>
        <end position="480"/>
    </location>
</feature>
<dbReference type="PANTHER" id="PTHR36681">
    <property type="entry name" value="NUCLEAR GTPASE, GERMINAL CENTER-ASSOCIATED, TANDEM DUPLICATE 3"/>
    <property type="match status" value="1"/>
</dbReference>
<reference evidence="5" key="2">
    <citation type="submission" date="2023-06" db="EMBL/GenBank/DDBJ databases">
        <authorList>
            <consortium name="Lawrence Berkeley National Laboratory"/>
            <person name="Mondo S.J."/>
            <person name="Hensen N."/>
            <person name="Bonometti L."/>
            <person name="Westerberg I."/>
            <person name="Brannstrom I.O."/>
            <person name="Guillou S."/>
            <person name="Cros-Aarteil S."/>
            <person name="Calhoun S."/>
            <person name="Haridas S."/>
            <person name="Kuo A."/>
            <person name="Pangilinan J."/>
            <person name="Riley R."/>
            <person name="Labutti K."/>
            <person name="Andreopoulos B."/>
            <person name="Lipzen A."/>
            <person name="Chen C."/>
            <person name="Yanf M."/>
            <person name="Daum C."/>
            <person name="Ng V."/>
            <person name="Clum A."/>
            <person name="Steindorff A."/>
            <person name="Ohm R."/>
            <person name="Martin F."/>
            <person name="Silar P."/>
            <person name="Natvig D."/>
            <person name="Lalanne C."/>
            <person name="Gautier V."/>
            <person name="Ament-Velasquez S.L."/>
            <person name="Kruys A."/>
            <person name="Hutchinson M.I."/>
            <person name="Powell A.J."/>
            <person name="Barry K."/>
            <person name="Miller A.N."/>
            <person name="Grigoriev I.V."/>
            <person name="Debuchy R."/>
            <person name="Gladieux P."/>
            <person name="Thoren M.H."/>
            <person name="Johannesson H."/>
        </authorList>
    </citation>
    <scope>NUCLEOTIDE SEQUENCE</scope>
    <source>
        <strain evidence="5">CBS 626.80</strain>
    </source>
</reference>
<sequence>MRKLASLQQLISETSLVRLEAALETGNDLLQEIKSAFADATSVEEVAKWVKQAHDLQAQSRKQRTVVGVVGSTGAGKSSMINAVLDEENLVPTNGMRACTATITEIQFNETEDEQAAYRAEIHFIHANDWIEELHALRGDLKEPDGDLVGAEQLGSEPRAAIAYDKIRSVYPQLSKEDIAKREFSPEALAQQAPVKEVLGTVKMITAPTSSAFTDLLREYIDSKDRVRGHKNNSDRMEFWPLVKFVRVFVRSRILEPGMVLVDLPGLHDSNAARSAVAARYLQQCTGLWVVAPITRIVDDKVAQNLLGMSFKRQLQFDGLYSAVTVICTKTDDISVTEALRSMPLDHSVHLDYMTMATLKETEQRSITETSLVDKRIADLSGLIDSFDEDVEQLELSLESQKDETQDSGTAQQVTSTSSSGEDSLDDSVERQEKRVDSREEAIRRLASLRAEKKALRAEKSDLQQKAKSLREDLDKTRIDIGDLQSGIKSACIQYRNQYSRPVIRLQFAEGLKELDEESLLSQGESGHDSSYTRRDYQAIAARLPVFCVSGRAYQKMSGMLRNDEPTTGYLSLEETEIIALQEHAQKTVASTRTDTCHWYLTNLRSLVSQLMVQVLIADKPLDLAKDLKDEELHFLEKSLKELSLKTRSAIKKAVDKCDLALQDALDDNLASAAIHASKAAPGIARSWGKPKRDGGIAFSTYRATCVRDGKYTGPSGTTDFNEDLCLPLMKHIARPWERIFSHSIPDIIESLGQDLSQCLSEFQDQMHTRPQLKNSEPYELVSYRVKNRAESLRKAVKFNKLMKLEDQQKANRSFKPAVQRAMQKAYDFCKVESGAGSFERMKGYIAKQVQNEQKSMFDSAVNAAQDSLEELLDKLQQSIKSEVELAISQVSADYKDVIEDHNVLKALNSAQKKIRNLLDDLDSRFRPVLEMPVSTTVGHDNKRDEPADEVSLITSPSASVVLEPGAEQGTIKHEVLLSKEGVDSDMANSASTLEEAAKGSPTASVPTEPGFSLKQGSG</sequence>
<evidence type="ECO:0000256" key="1">
    <source>
        <dbReference type="SAM" id="Coils"/>
    </source>
</evidence>
<accession>A0AAN6NWQ2</accession>
<feature type="compositionally biased region" description="Basic and acidic residues" evidence="2">
    <location>
        <begin position="428"/>
        <end position="437"/>
    </location>
</feature>
<dbReference type="Gene3D" id="3.40.50.300">
    <property type="entry name" value="P-loop containing nucleotide triphosphate hydrolases"/>
    <property type="match status" value="1"/>
</dbReference>
<dbReference type="Proteomes" id="UP001303222">
    <property type="component" value="Unassembled WGS sequence"/>
</dbReference>
<feature type="domain" description="Dynamin N-terminal" evidence="3">
    <location>
        <begin position="67"/>
        <end position="306"/>
    </location>
</feature>
<gene>
    <name evidence="5" type="ORF">QBC32DRAFT_234854</name>
</gene>
<dbReference type="Pfam" id="PF24564">
    <property type="entry name" value="DUF7605"/>
    <property type="match status" value="1"/>
</dbReference>
<keyword evidence="1" id="KW-0175">Coiled coil</keyword>
<evidence type="ECO:0000259" key="4">
    <source>
        <dbReference type="Pfam" id="PF24564"/>
    </source>
</evidence>
<evidence type="ECO:0008006" key="7">
    <source>
        <dbReference type="Google" id="ProtNLM"/>
    </source>
</evidence>
<feature type="compositionally biased region" description="Polar residues" evidence="2">
    <location>
        <begin position="407"/>
        <end position="422"/>
    </location>
</feature>
<evidence type="ECO:0000259" key="3">
    <source>
        <dbReference type="Pfam" id="PF00350"/>
    </source>
</evidence>
<proteinExistence type="predicted"/>
<dbReference type="AlphaFoldDB" id="A0AAN6NWQ2"/>
<name>A0AAN6NWQ2_9PEZI</name>
<protein>
    <recommendedName>
        <fullName evidence="7">Nuclear GTPase SLIP-GC</fullName>
    </recommendedName>
</protein>
<dbReference type="InterPro" id="IPR027417">
    <property type="entry name" value="P-loop_NTPase"/>
</dbReference>
<evidence type="ECO:0000256" key="2">
    <source>
        <dbReference type="SAM" id="MobiDB-lite"/>
    </source>
</evidence>
<feature type="coiled-coil region" evidence="1">
    <location>
        <begin position="862"/>
        <end position="925"/>
    </location>
</feature>
<feature type="domain" description="DUF7605" evidence="4">
    <location>
        <begin position="696"/>
        <end position="854"/>
    </location>
</feature>
<keyword evidence="6" id="KW-1185">Reference proteome</keyword>
<feature type="region of interest" description="Disordered" evidence="2">
    <location>
        <begin position="399"/>
        <end position="437"/>
    </location>
</feature>
<feature type="region of interest" description="Disordered" evidence="2">
    <location>
        <begin position="981"/>
        <end position="1019"/>
    </location>
</feature>
<organism evidence="5 6">
    <name type="scientific">Pseudoneurospora amorphoporcata</name>
    <dbReference type="NCBI Taxonomy" id="241081"/>
    <lineage>
        <taxon>Eukaryota</taxon>
        <taxon>Fungi</taxon>
        <taxon>Dikarya</taxon>
        <taxon>Ascomycota</taxon>
        <taxon>Pezizomycotina</taxon>
        <taxon>Sordariomycetes</taxon>
        <taxon>Sordariomycetidae</taxon>
        <taxon>Sordariales</taxon>
        <taxon>Sordariaceae</taxon>
        <taxon>Pseudoneurospora</taxon>
    </lineage>
</organism>
<evidence type="ECO:0000313" key="5">
    <source>
        <dbReference type="EMBL" id="KAK3953311.1"/>
    </source>
</evidence>
<dbReference type="Pfam" id="PF00350">
    <property type="entry name" value="Dynamin_N"/>
    <property type="match status" value="1"/>
</dbReference>